<evidence type="ECO:0000259" key="2">
    <source>
        <dbReference type="Pfam" id="PF05678"/>
    </source>
</evidence>
<feature type="domain" description="VQ" evidence="2">
    <location>
        <begin position="43"/>
        <end position="68"/>
    </location>
</feature>
<dbReference type="InterPro" id="IPR008889">
    <property type="entry name" value="VQ"/>
</dbReference>
<proteinExistence type="predicted"/>
<dbReference type="PANTHER" id="PTHR33143">
    <property type="entry name" value="F16F4.1 PROTEIN-RELATED"/>
    <property type="match status" value="1"/>
</dbReference>
<feature type="region of interest" description="Disordered" evidence="1">
    <location>
        <begin position="64"/>
        <end position="151"/>
    </location>
</feature>
<evidence type="ECO:0000256" key="1">
    <source>
        <dbReference type="SAM" id="MobiDB-lite"/>
    </source>
</evidence>
<dbReference type="STRING" id="71139.A0A059DIA5"/>
<feature type="region of interest" description="Disordered" evidence="1">
    <location>
        <begin position="1"/>
        <end position="20"/>
    </location>
</feature>
<dbReference type="InterPro" id="IPR039607">
    <property type="entry name" value="VQ_8/17/18/20/21/25"/>
</dbReference>
<dbReference type="AlphaFoldDB" id="A0A059DIA5"/>
<dbReference type="GO" id="GO:0005634">
    <property type="term" value="C:nucleus"/>
    <property type="evidence" value="ECO:0000318"/>
    <property type="project" value="GO_Central"/>
</dbReference>
<protein>
    <recommendedName>
        <fullName evidence="2">VQ domain-containing protein</fullName>
    </recommendedName>
</protein>
<organism evidence="3">
    <name type="scientific">Eucalyptus grandis</name>
    <name type="common">Flooded gum</name>
    <dbReference type="NCBI Taxonomy" id="71139"/>
    <lineage>
        <taxon>Eukaryota</taxon>
        <taxon>Viridiplantae</taxon>
        <taxon>Streptophyta</taxon>
        <taxon>Embryophyta</taxon>
        <taxon>Tracheophyta</taxon>
        <taxon>Spermatophyta</taxon>
        <taxon>Magnoliopsida</taxon>
        <taxon>eudicotyledons</taxon>
        <taxon>Gunneridae</taxon>
        <taxon>Pentapetalae</taxon>
        <taxon>rosids</taxon>
        <taxon>malvids</taxon>
        <taxon>Myrtales</taxon>
        <taxon>Myrtaceae</taxon>
        <taxon>Myrtoideae</taxon>
        <taxon>Eucalypteae</taxon>
        <taxon>Eucalyptus</taxon>
    </lineage>
</organism>
<dbReference type="InParanoid" id="A0A059DIA5"/>
<dbReference type="Gramene" id="KCW90307">
    <property type="protein sequence ID" value="KCW90307"/>
    <property type="gene ID" value="EUGRSUZ_A02450"/>
</dbReference>
<evidence type="ECO:0000313" key="3">
    <source>
        <dbReference type="EMBL" id="KCW90307.1"/>
    </source>
</evidence>
<reference evidence="3" key="1">
    <citation type="submission" date="2013-07" db="EMBL/GenBank/DDBJ databases">
        <title>The genome of Eucalyptus grandis.</title>
        <authorList>
            <person name="Schmutz J."/>
            <person name="Hayes R."/>
            <person name="Myburg A."/>
            <person name="Tuskan G."/>
            <person name="Grattapaglia D."/>
            <person name="Rokhsar D.S."/>
        </authorList>
    </citation>
    <scope>NUCLEOTIDE SEQUENCE</scope>
    <source>
        <tissue evidence="3">Leaf extractions</tissue>
    </source>
</reference>
<feature type="compositionally biased region" description="Basic and acidic residues" evidence="1">
    <location>
        <begin position="133"/>
        <end position="143"/>
    </location>
</feature>
<name>A0A059DIA5_EUCGR</name>
<dbReference type="Pfam" id="PF05678">
    <property type="entry name" value="VQ"/>
    <property type="match status" value="1"/>
</dbReference>
<dbReference type="eggNOG" id="ENOG502S3AS">
    <property type="taxonomic scope" value="Eukaryota"/>
</dbReference>
<gene>
    <name evidence="3" type="ORF">EUGRSUZ_A02450</name>
</gene>
<sequence length="188" mass="21253">MEEMVFRQEAYTPNPSPSRVAMHKHSRAISKANGKPKVRIVHIFAPEIIKTDVENFRELVQRLTGKPSERDRAKNKPRRVARGVDPTTTTTTTTTTTEEYWPPIATGVGWDAEDREEEARVRDGDSEQGARMTMEEEMRRDESYGSGGSGGELFGRRYEEFGGCYEEEFPLLGVDVSHMHAFEAAQLA</sequence>
<dbReference type="PANTHER" id="PTHR33143:SF3">
    <property type="entry name" value="VQ MOTIF-CONTAINING PROTEIN 17-RELATED"/>
    <property type="match status" value="1"/>
</dbReference>
<feature type="compositionally biased region" description="Low complexity" evidence="1">
    <location>
        <begin position="87"/>
        <end position="97"/>
    </location>
</feature>
<accession>A0A059DIA5</accession>
<dbReference type="EMBL" id="KK198753">
    <property type="protein sequence ID" value="KCW90307.1"/>
    <property type="molecule type" value="Genomic_DNA"/>
</dbReference>